<dbReference type="InterPro" id="IPR002560">
    <property type="entry name" value="Transposase_DDE"/>
</dbReference>
<gene>
    <name evidence="4" type="ORF">DESHY_20166</name>
</gene>
<dbReference type="RefSeq" id="WP_008411656.1">
    <property type="nucleotide sequence ID" value="NZ_CAOS01000009.1"/>
</dbReference>
<feature type="domain" description="Transposase IS204/IS1001/IS1096/IS1165 helix-turn-helix" evidence="2">
    <location>
        <begin position="88"/>
        <end position="138"/>
    </location>
</feature>
<dbReference type="InterPro" id="IPR047951">
    <property type="entry name" value="Transpos_ISL3"/>
</dbReference>
<dbReference type="Pfam" id="PF14690">
    <property type="entry name" value="Zn_ribbon_ISL3"/>
    <property type="match status" value="1"/>
</dbReference>
<feature type="domain" description="Transposase IS204/IS1001/IS1096/IS1165 zinc-finger" evidence="3">
    <location>
        <begin position="36"/>
        <end position="82"/>
    </location>
</feature>
<protein>
    <submittedName>
        <fullName evidence="4">Transposase</fullName>
    </submittedName>
</protein>
<evidence type="ECO:0000313" key="5">
    <source>
        <dbReference type="Proteomes" id="UP000009315"/>
    </source>
</evidence>
<dbReference type="PANTHER" id="PTHR33498:SF1">
    <property type="entry name" value="TRANSPOSASE FOR INSERTION SEQUENCE ELEMENT IS1557"/>
    <property type="match status" value="1"/>
</dbReference>
<evidence type="ECO:0000259" key="2">
    <source>
        <dbReference type="Pfam" id="PF13542"/>
    </source>
</evidence>
<sequence length="390" mass="46329">MQFQSIRNFINLKDVIISNVEHFDSHSEISLSMPVRPHKCPACGTLTKSIHDYRTQKIKDIPWLNKPLYLIYRKRRYNCRKCNKKFYEQVDFIGKYQRMTKRLIMAVVDRLRSNSSMCSVADDFFLSPCTITRIFDYLSYSLKELPTVLSIDEFKGTTDKGKYHCILADPISSKVLDILESRTQDYLVSYFKKFNNLDKVKYVVIDMWGPYKRAAELVFPNATIVIDRFHYVRNCIWAIDKVRKRVQQSLPYEKRRFLKFSRRLLLSRPDKLSDDSKIKLANILRFNDELRVSYLLKEQFMDFVKASSSVEAESKLNRWLNLVKQHKIKEFYYLANTIVNWKTEILNSFDVPYSNGCIEGYNNKIKVIKRNAFGFRNFNRFRSRILHCCA</sequence>
<dbReference type="PANTHER" id="PTHR33498">
    <property type="entry name" value="TRANSPOSASE FOR INSERTION SEQUENCE ELEMENT IS1557"/>
    <property type="match status" value="1"/>
</dbReference>
<accession>K8DZ54</accession>
<organism evidence="4 5">
    <name type="scientific">Desulforamulus hydrothermalis Lam5 = DSM 18033</name>
    <dbReference type="NCBI Taxonomy" id="1121428"/>
    <lineage>
        <taxon>Bacteria</taxon>
        <taxon>Bacillati</taxon>
        <taxon>Bacillota</taxon>
        <taxon>Clostridia</taxon>
        <taxon>Eubacteriales</taxon>
        <taxon>Peptococcaceae</taxon>
        <taxon>Desulforamulus</taxon>
    </lineage>
</organism>
<evidence type="ECO:0000259" key="3">
    <source>
        <dbReference type="Pfam" id="PF14690"/>
    </source>
</evidence>
<dbReference type="InterPro" id="IPR029261">
    <property type="entry name" value="Transposase_Znf"/>
</dbReference>
<dbReference type="Proteomes" id="UP000009315">
    <property type="component" value="Unassembled WGS sequence"/>
</dbReference>
<dbReference type="Pfam" id="PF13542">
    <property type="entry name" value="HTH_Tnp_ISL3"/>
    <property type="match status" value="1"/>
</dbReference>
<dbReference type="EMBL" id="CAOS01000009">
    <property type="protein sequence ID" value="CCO08297.1"/>
    <property type="molecule type" value="Genomic_DNA"/>
</dbReference>
<dbReference type="Pfam" id="PF01610">
    <property type="entry name" value="DDE_Tnp_ISL3"/>
    <property type="match status" value="1"/>
</dbReference>
<feature type="domain" description="Transposase IS204/IS1001/IS1096/IS1165 DDE" evidence="1">
    <location>
        <begin position="149"/>
        <end position="385"/>
    </location>
</feature>
<evidence type="ECO:0000313" key="4">
    <source>
        <dbReference type="EMBL" id="CCO08297.1"/>
    </source>
</evidence>
<dbReference type="InterPro" id="IPR032877">
    <property type="entry name" value="Transposase_HTH"/>
</dbReference>
<reference evidence="4 5" key="1">
    <citation type="journal article" date="2013" name="Genome Announc.">
        <title>Genome Sequence of the Sulfate-Reducing Bacterium Desulfotomaculum hydrothermale Lam5(T).</title>
        <authorList>
            <person name="Amin O."/>
            <person name="Fardeau M.L."/>
            <person name="Valette O."/>
            <person name="Hirschler-Rea A."/>
            <person name="Barbe V."/>
            <person name="Medigue C."/>
            <person name="Vacherie B."/>
            <person name="Ollivier B."/>
            <person name="Bertin P.N."/>
            <person name="Dolla A."/>
        </authorList>
    </citation>
    <scope>NUCLEOTIDE SEQUENCE [LARGE SCALE GENOMIC DNA]</scope>
    <source>
        <strain evidence="5">Lam5 / DSM 18033</strain>
    </source>
</reference>
<proteinExistence type="predicted"/>
<keyword evidence="5" id="KW-1185">Reference proteome</keyword>
<name>K8DZ54_9FIRM</name>
<dbReference type="NCBIfam" id="NF033550">
    <property type="entry name" value="transpos_ISL3"/>
    <property type="match status" value="1"/>
</dbReference>
<evidence type="ECO:0000259" key="1">
    <source>
        <dbReference type="Pfam" id="PF01610"/>
    </source>
</evidence>
<dbReference type="eggNOG" id="COG3464">
    <property type="taxonomic scope" value="Bacteria"/>
</dbReference>
<comment type="caution">
    <text evidence="4">The sequence shown here is derived from an EMBL/GenBank/DDBJ whole genome shotgun (WGS) entry which is preliminary data.</text>
</comment>
<dbReference type="AlphaFoldDB" id="K8DZ54"/>